<evidence type="ECO:0000313" key="8">
    <source>
        <dbReference type="EMBL" id="QTD49141.1"/>
    </source>
</evidence>
<evidence type="ECO:0000256" key="5">
    <source>
        <dbReference type="ARBA" id="ARBA00022989"/>
    </source>
</evidence>
<dbReference type="GO" id="GO:0005886">
    <property type="term" value="C:plasma membrane"/>
    <property type="evidence" value="ECO:0007669"/>
    <property type="project" value="UniProtKB-SubCell"/>
</dbReference>
<gene>
    <name evidence="8" type="ORF">J3U87_26445</name>
</gene>
<dbReference type="GO" id="GO:0022857">
    <property type="term" value="F:transmembrane transporter activity"/>
    <property type="evidence" value="ECO:0007669"/>
    <property type="project" value="InterPro"/>
</dbReference>
<dbReference type="PANTHER" id="PTHR30558">
    <property type="entry name" value="EXBD MEMBRANE COMPONENT OF PMF-DRIVEN MACROMOLECULE IMPORT SYSTEM"/>
    <property type="match status" value="1"/>
</dbReference>
<dbReference type="AlphaFoldDB" id="A0A8A4TJV3"/>
<keyword evidence="6" id="KW-0472">Membrane</keyword>
<keyword evidence="7" id="KW-0813">Transport</keyword>
<dbReference type="InterPro" id="IPR003400">
    <property type="entry name" value="ExbD"/>
</dbReference>
<keyword evidence="7" id="KW-0653">Protein transport</keyword>
<keyword evidence="3" id="KW-1003">Cell membrane</keyword>
<keyword evidence="4 7" id="KW-0812">Transmembrane</keyword>
<dbReference type="Proteomes" id="UP000663929">
    <property type="component" value="Chromosome"/>
</dbReference>
<keyword evidence="5" id="KW-1133">Transmembrane helix</keyword>
<evidence type="ECO:0000313" key="9">
    <source>
        <dbReference type="Proteomes" id="UP000663929"/>
    </source>
</evidence>
<protein>
    <submittedName>
        <fullName evidence="8">Biopolymer transporter ExbD</fullName>
    </submittedName>
</protein>
<accession>A0A8A4TJV3</accession>
<name>A0A8A4TJV3_SULCO</name>
<dbReference type="GO" id="GO:0015031">
    <property type="term" value="P:protein transport"/>
    <property type="evidence" value="ECO:0007669"/>
    <property type="project" value="UniProtKB-KW"/>
</dbReference>
<organism evidence="8 9">
    <name type="scientific">Sulfidibacter corallicola</name>
    <dbReference type="NCBI Taxonomy" id="2818388"/>
    <lineage>
        <taxon>Bacteria</taxon>
        <taxon>Pseudomonadati</taxon>
        <taxon>Acidobacteriota</taxon>
        <taxon>Holophagae</taxon>
        <taxon>Acanthopleuribacterales</taxon>
        <taxon>Acanthopleuribacteraceae</taxon>
        <taxon>Sulfidibacter</taxon>
    </lineage>
</organism>
<sequence>MEAPFDAGAHGIPVHRHVSIGSLNRFEKLVNQAFEPVGHPAFDSQNQETNRASFFRNSDRLSRSRSGMISILASPRRNSMKIPRQTITAEIPTSSMADIAFLLIVFFMLTSVFASNKGITHLLPADKSGVAPEAAIFIHILSNGNIVSNGNTWLPDQMPRLADHVAMILQQNPSKPIILLSDSDAAYGRTIAVLDQLKQIERALEIQLSITIPSGSEAEFYRNLNPT</sequence>
<reference evidence="8" key="1">
    <citation type="submission" date="2021-03" db="EMBL/GenBank/DDBJ databases">
        <title>Acanthopleuribacteraceae sp. M133.</title>
        <authorList>
            <person name="Wang G."/>
        </authorList>
    </citation>
    <scope>NUCLEOTIDE SEQUENCE</scope>
    <source>
        <strain evidence="8">M133</strain>
    </source>
</reference>
<evidence type="ECO:0000256" key="6">
    <source>
        <dbReference type="ARBA" id="ARBA00023136"/>
    </source>
</evidence>
<dbReference type="Pfam" id="PF02472">
    <property type="entry name" value="ExbD"/>
    <property type="match status" value="1"/>
</dbReference>
<dbReference type="EMBL" id="CP071793">
    <property type="protein sequence ID" value="QTD49141.1"/>
    <property type="molecule type" value="Genomic_DNA"/>
</dbReference>
<evidence type="ECO:0000256" key="1">
    <source>
        <dbReference type="ARBA" id="ARBA00004162"/>
    </source>
</evidence>
<evidence type="ECO:0000256" key="7">
    <source>
        <dbReference type="RuleBase" id="RU003879"/>
    </source>
</evidence>
<proteinExistence type="inferred from homology"/>
<evidence type="ECO:0000256" key="4">
    <source>
        <dbReference type="ARBA" id="ARBA00022692"/>
    </source>
</evidence>
<dbReference type="RefSeq" id="WP_237378782.1">
    <property type="nucleotide sequence ID" value="NZ_CP071793.1"/>
</dbReference>
<evidence type="ECO:0000256" key="3">
    <source>
        <dbReference type="ARBA" id="ARBA00022475"/>
    </source>
</evidence>
<comment type="subcellular location">
    <subcellularLocation>
        <location evidence="1">Cell membrane</location>
        <topology evidence="1">Single-pass membrane protein</topology>
    </subcellularLocation>
    <subcellularLocation>
        <location evidence="7">Cell membrane</location>
        <topology evidence="7">Single-pass type II membrane protein</topology>
    </subcellularLocation>
</comment>
<dbReference type="Gene3D" id="3.30.420.270">
    <property type="match status" value="1"/>
</dbReference>
<keyword evidence="9" id="KW-1185">Reference proteome</keyword>
<comment type="similarity">
    <text evidence="2 7">Belongs to the ExbD/TolR family.</text>
</comment>
<evidence type="ECO:0000256" key="2">
    <source>
        <dbReference type="ARBA" id="ARBA00005811"/>
    </source>
</evidence>
<dbReference type="KEGG" id="scor:J3U87_26445"/>